<evidence type="ECO:0000256" key="18">
    <source>
        <dbReference type="SAM" id="Phobius"/>
    </source>
</evidence>
<keyword evidence="9 18" id="KW-0812">Transmembrane</keyword>
<accession>A0A9D4TNK4</accession>
<evidence type="ECO:0000256" key="9">
    <source>
        <dbReference type="ARBA" id="ARBA00022692"/>
    </source>
</evidence>
<evidence type="ECO:0000256" key="4">
    <source>
        <dbReference type="ARBA" id="ARBA00004412"/>
    </source>
</evidence>
<evidence type="ECO:0000256" key="15">
    <source>
        <dbReference type="ARBA" id="ARBA00023329"/>
    </source>
</evidence>
<dbReference type="Pfam" id="PF05915">
    <property type="entry name" value="TMEM_230_134"/>
    <property type="match status" value="1"/>
</dbReference>
<proteinExistence type="inferred from homology"/>
<evidence type="ECO:0000256" key="5">
    <source>
        <dbReference type="ARBA" id="ARBA00004419"/>
    </source>
</evidence>
<evidence type="ECO:0000256" key="7">
    <source>
        <dbReference type="ARBA" id="ARBA00004603"/>
    </source>
</evidence>
<reference evidence="19" key="2">
    <citation type="submission" date="2020-11" db="EMBL/GenBank/DDBJ databases">
        <authorList>
            <person name="Cecchin M."/>
            <person name="Marcolungo L."/>
            <person name="Rossato M."/>
            <person name="Girolomoni L."/>
            <person name="Cosentino E."/>
            <person name="Cuine S."/>
            <person name="Li-Beisson Y."/>
            <person name="Delledonne M."/>
            <person name="Ballottari M."/>
        </authorList>
    </citation>
    <scope>NUCLEOTIDE SEQUENCE</scope>
    <source>
        <strain evidence="19">211/11P</strain>
        <tissue evidence="19">Whole cell</tissue>
    </source>
</reference>
<keyword evidence="12" id="KW-0770">Synapse</keyword>
<comment type="function">
    <text evidence="16">Involved in trafficking and recycling of synaptic vesicles.</text>
</comment>
<evidence type="ECO:0000256" key="12">
    <source>
        <dbReference type="ARBA" id="ARBA00023018"/>
    </source>
</evidence>
<dbReference type="AlphaFoldDB" id="A0A9D4TNK4"/>
<feature type="transmembrane region" description="Helical" evidence="18">
    <location>
        <begin position="39"/>
        <end position="59"/>
    </location>
</feature>
<comment type="similarity">
    <text evidence="8">Belongs to the TMEM134/TMEM230 family.</text>
</comment>
<evidence type="ECO:0000256" key="10">
    <source>
        <dbReference type="ARBA" id="ARBA00022753"/>
    </source>
</evidence>
<dbReference type="PANTHER" id="PTHR15664:SF6">
    <property type="entry name" value="TRANSMEMBRANE PROTEIN 230"/>
    <property type="match status" value="1"/>
</dbReference>
<dbReference type="GO" id="GO:0005769">
    <property type="term" value="C:early endosome"/>
    <property type="evidence" value="ECO:0007669"/>
    <property type="project" value="UniProtKB-SubCell"/>
</dbReference>
<comment type="caution">
    <text evidence="19">The sequence shown here is derived from an EMBL/GenBank/DDBJ whole genome shotgun (WGS) entry which is preliminary data.</text>
</comment>
<gene>
    <name evidence="19" type="ORF">D9Q98_010123</name>
</gene>
<organism evidence="19 20">
    <name type="scientific">Chlorella vulgaris</name>
    <name type="common">Green alga</name>
    <dbReference type="NCBI Taxonomy" id="3077"/>
    <lineage>
        <taxon>Eukaryota</taxon>
        <taxon>Viridiplantae</taxon>
        <taxon>Chlorophyta</taxon>
        <taxon>core chlorophytes</taxon>
        <taxon>Trebouxiophyceae</taxon>
        <taxon>Chlorellales</taxon>
        <taxon>Chlorellaceae</taxon>
        <taxon>Chlorella clade</taxon>
        <taxon>Chlorella</taxon>
    </lineage>
</organism>
<dbReference type="GO" id="GO:0016020">
    <property type="term" value="C:membrane"/>
    <property type="evidence" value="ECO:0007669"/>
    <property type="project" value="UniProtKB-SubCell"/>
</dbReference>
<evidence type="ECO:0000256" key="8">
    <source>
        <dbReference type="ARBA" id="ARBA00007743"/>
    </source>
</evidence>
<evidence type="ECO:0000313" key="19">
    <source>
        <dbReference type="EMBL" id="KAI3429810.1"/>
    </source>
</evidence>
<dbReference type="PANTHER" id="PTHR15664">
    <property type="entry name" value="C20ORF30 PROTEIN"/>
    <property type="match status" value="1"/>
</dbReference>
<evidence type="ECO:0000256" key="13">
    <source>
        <dbReference type="ARBA" id="ARBA00023034"/>
    </source>
</evidence>
<sequence length="87" mass="9930">MMPVQQVPWKTVYLSIALTVVGLAMFISGMVLWQTEGSHALIGLWVLGMLVFIPGFYFTRISYMVWKGRRGYSWDDLPDLPALAIYD</sequence>
<dbReference type="OrthoDB" id="5597044at2759"/>
<evidence type="ECO:0000256" key="2">
    <source>
        <dbReference type="ARBA" id="ARBA00004172"/>
    </source>
</evidence>
<dbReference type="GO" id="GO:0005770">
    <property type="term" value="C:late endosome"/>
    <property type="evidence" value="ECO:0007669"/>
    <property type="project" value="UniProtKB-SubCell"/>
</dbReference>
<dbReference type="GO" id="GO:0005776">
    <property type="term" value="C:autophagosome"/>
    <property type="evidence" value="ECO:0007669"/>
    <property type="project" value="UniProtKB-SubCell"/>
</dbReference>
<evidence type="ECO:0000313" key="20">
    <source>
        <dbReference type="Proteomes" id="UP001055712"/>
    </source>
</evidence>
<keyword evidence="20" id="KW-1185">Reference proteome</keyword>
<keyword evidence="15" id="KW-0968">Cytoplasmic vesicle</keyword>
<dbReference type="InterPro" id="IPR008590">
    <property type="entry name" value="TMEM_230/134"/>
</dbReference>
<dbReference type="GO" id="GO:0055037">
    <property type="term" value="C:recycling endosome"/>
    <property type="evidence" value="ECO:0007669"/>
    <property type="project" value="UniProtKB-SubCell"/>
</dbReference>
<evidence type="ECO:0000256" key="16">
    <source>
        <dbReference type="ARBA" id="ARBA00024003"/>
    </source>
</evidence>
<feature type="transmembrane region" description="Helical" evidence="18">
    <location>
        <begin position="12"/>
        <end position="33"/>
    </location>
</feature>
<evidence type="ECO:0000256" key="14">
    <source>
        <dbReference type="ARBA" id="ARBA00023136"/>
    </source>
</evidence>
<keyword evidence="10" id="KW-0967">Endosome</keyword>
<keyword evidence="13" id="KW-0333">Golgi apparatus</keyword>
<keyword evidence="11 18" id="KW-1133">Transmembrane helix</keyword>
<reference evidence="19" key="1">
    <citation type="journal article" date="2019" name="Plant J.">
        <title>Chlorella vulgaris genome assembly and annotation reveals the molecular basis for metabolic acclimation to high light conditions.</title>
        <authorList>
            <person name="Cecchin M."/>
            <person name="Marcolungo L."/>
            <person name="Rossato M."/>
            <person name="Girolomoni L."/>
            <person name="Cosentino E."/>
            <person name="Cuine S."/>
            <person name="Li-Beisson Y."/>
            <person name="Delledonne M."/>
            <person name="Ballottari M."/>
        </authorList>
    </citation>
    <scope>NUCLEOTIDE SEQUENCE</scope>
    <source>
        <strain evidence="19">211/11P</strain>
    </source>
</reference>
<evidence type="ECO:0000256" key="6">
    <source>
        <dbReference type="ARBA" id="ARBA00004601"/>
    </source>
</evidence>
<dbReference type="GO" id="GO:0005794">
    <property type="term" value="C:Golgi apparatus"/>
    <property type="evidence" value="ECO:0007669"/>
    <property type="project" value="UniProtKB-SubCell"/>
</dbReference>
<protein>
    <recommendedName>
        <fullName evidence="17">Transmembrane protein 230</fullName>
    </recommendedName>
</protein>
<evidence type="ECO:0000256" key="11">
    <source>
        <dbReference type="ARBA" id="ARBA00022989"/>
    </source>
</evidence>
<evidence type="ECO:0000256" key="17">
    <source>
        <dbReference type="ARBA" id="ARBA00024088"/>
    </source>
</evidence>
<name>A0A9D4TNK4_CHLVU</name>
<evidence type="ECO:0000256" key="3">
    <source>
        <dbReference type="ARBA" id="ARBA00004234"/>
    </source>
</evidence>
<comment type="subcellular location">
    <subcellularLocation>
        <location evidence="5">Cytoplasmic vesicle</location>
        <location evidence="5">Autophagosome</location>
    </subcellularLocation>
    <subcellularLocation>
        <location evidence="3">Cytoplasmic vesicle</location>
        <location evidence="3">Secretory vesicle</location>
        <location evidence="3">Synaptic vesicle</location>
    </subcellularLocation>
    <subcellularLocation>
        <location evidence="4">Early endosome</location>
    </subcellularLocation>
    <subcellularLocation>
        <location evidence="6">Golgi apparatus</location>
        <location evidence="6">trans-Golgi network</location>
    </subcellularLocation>
    <subcellularLocation>
        <location evidence="7">Late endosome</location>
    </subcellularLocation>
    <subcellularLocation>
        <location evidence="1">Membrane</location>
        <topology evidence="1">Multi-pass membrane protein</topology>
    </subcellularLocation>
    <subcellularLocation>
        <location evidence="2">Recycling endosome</location>
    </subcellularLocation>
</comment>
<evidence type="ECO:0000256" key="1">
    <source>
        <dbReference type="ARBA" id="ARBA00004141"/>
    </source>
</evidence>
<dbReference type="EMBL" id="SIDB01000008">
    <property type="protein sequence ID" value="KAI3429810.1"/>
    <property type="molecule type" value="Genomic_DNA"/>
</dbReference>
<keyword evidence="14 18" id="KW-0472">Membrane</keyword>
<dbReference type="Proteomes" id="UP001055712">
    <property type="component" value="Unassembled WGS sequence"/>
</dbReference>
<dbReference type="InterPro" id="IPR044234">
    <property type="entry name" value="TMEM230"/>
</dbReference>